<feature type="compositionally biased region" description="Polar residues" evidence="1">
    <location>
        <begin position="117"/>
        <end position="139"/>
    </location>
</feature>
<feature type="region of interest" description="Disordered" evidence="1">
    <location>
        <begin position="117"/>
        <end position="142"/>
    </location>
</feature>
<proteinExistence type="predicted"/>
<protein>
    <submittedName>
        <fullName evidence="2">Uncharacterized protein</fullName>
    </submittedName>
</protein>
<name>A0AAP0B0N3_9ASPA</name>
<dbReference type="EMBL" id="JBBWWQ010000018">
    <property type="protein sequence ID" value="KAK8921958.1"/>
    <property type="molecule type" value="Genomic_DNA"/>
</dbReference>
<sequence>MNPASRQAFHSSTARSSSRKRGFAITGIFHGDNCKSLPLFLDESSTATAVPEQLQSRHSLLASPLQPGYLTFGCYFGKPAPHCRSSSSASPGTLIASAQRLQALASLLHFSPPHQQSSAGALSTAPYSLSTEPGASPSSDCLGMDLVEKPRPKRLIWEGKACDQELVSKVDQNKLRVFLQTALRPLASPTMNAKLGKCSPFMRASEDNSALPRENLSGVPHISALPLGCFFLPTDVCSLLPSAVLISPSYPCVSFLLTAAAYRDGFENSQICVGNRRSRNVYEVQLAFGHPQTLACPDSGLECQDRSPGPRGEFGLF</sequence>
<keyword evidence="3" id="KW-1185">Reference proteome</keyword>
<reference evidence="2 3" key="1">
    <citation type="journal article" date="2022" name="Nat. Plants">
        <title>Genomes of leafy and leafless Platanthera orchids illuminate the evolution of mycoheterotrophy.</title>
        <authorList>
            <person name="Li M.H."/>
            <person name="Liu K.W."/>
            <person name="Li Z."/>
            <person name="Lu H.C."/>
            <person name="Ye Q.L."/>
            <person name="Zhang D."/>
            <person name="Wang J.Y."/>
            <person name="Li Y.F."/>
            <person name="Zhong Z.M."/>
            <person name="Liu X."/>
            <person name="Yu X."/>
            <person name="Liu D.K."/>
            <person name="Tu X.D."/>
            <person name="Liu B."/>
            <person name="Hao Y."/>
            <person name="Liao X.Y."/>
            <person name="Jiang Y.T."/>
            <person name="Sun W.H."/>
            <person name="Chen J."/>
            <person name="Chen Y.Q."/>
            <person name="Ai Y."/>
            <person name="Zhai J.W."/>
            <person name="Wu S.S."/>
            <person name="Zhou Z."/>
            <person name="Hsiao Y.Y."/>
            <person name="Wu W.L."/>
            <person name="Chen Y.Y."/>
            <person name="Lin Y.F."/>
            <person name="Hsu J.L."/>
            <person name="Li C.Y."/>
            <person name="Wang Z.W."/>
            <person name="Zhao X."/>
            <person name="Zhong W.Y."/>
            <person name="Ma X.K."/>
            <person name="Ma L."/>
            <person name="Huang J."/>
            <person name="Chen G.Z."/>
            <person name="Huang M.Z."/>
            <person name="Huang L."/>
            <person name="Peng D.H."/>
            <person name="Luo Y.B."/>
            <person name="Zou S.Q."/>
            <person name="Chen S.P."/>
            <person name="Lan S."/>
            <person name="Tsai W.C."/>
            <person name="Van de Peer Y."/>
            <person name="Liu Z.J."/>
        </authorList>
    </citation>
    <scope>NUCLEOTIDE SEQUENCE [LARGE SCALE GENOMIC DNA]</scope>
    <source>
        <strain evidence="2">Lor287</strain>
    </source>
</reference>
<evidence type="ECO:0000313" key="2">
    <source>
        <dbReference type="EMBL" id="KAK8921958.1"/>
    </source>
</evidence>
<evidence type="ECO:0000256" key="1">
    <source>
        <dbReference type="SAM" id="MobiDB-lite"/>
    </source>
</evidence>
<comment type="caution">
    <text evidence="2">The sequence shown here is derived from an EMBL/GenBank/DDBJ whole genome shotgun (WGS) entry which is preliminary data.</text>
</comment>
<gene>
    <name evidence="2" type="ORF">KSP39_PZI020089</name>
</gene>
<organism evidence="2 3">
    <name type="scientific">Platanthera zijinensis</name>
    <dbReference type="NCBI Taxonomy" id="2320716"/>
    <lineage>
        <taxon>Eukaryota</taxon>
        <taxon>Viridiplantae</taxon>
        <taxon>Streptophyta</taxon>
        <taxon>Embryophyta</taxon>
        <taxon>Tracheophyta</taxon>
        <taxon>Spermatophyta</taxon>
        <taxon>Magnoliopsida</taxon>
        <taxon>Liliopsida</taxon>
        <taxon>Asparagales</taxon>
        <taxon>Orchidaceae</taxon>
        <taxon>Orchidoideae</taxon>
        <taxon>Orchideae</taxon>
        <taxon>Orchidinae</taxon>
        <taxon>Platanthera</taxon>
    </lineage>
</organism>
<accession>A0AAP0B0N3</accession>
<dbReference type="AlphaFoldDB" id="A0AAP0B0N3"/>
<evidence type="ECO:0000313" key="3">
    <source>
        <dbReference type="Proteomes" id="UP001418222"/>
    </source>
</evidence>
<dbReference type="Proteomes" id="UP001418222">
    <property type="component" value="Unassembled WGS sequence"/>
</dbReference>